<dbReference type="EMBL" id="LS991951">
    <property type="protein sequence ID" value="SYV97806.1"/>
    <property type="molecule type" value="Genomic_DNA"/>
</dbReference>
<protein>
    <submittedName>
        <fullName evidence="1">Uncharacterized protein</fullName>
    </submittedName>
</protein>
<sequence>MQAFITFGESVNIDAILYFASKVGDIEKNKNAFSVLDYW</sequence>
<evidence type="ECO:0000313" key="1">
    <source>
        <dbReference type="EMBL" id="SYV97806.1"/>
    </source>
</evidence>
<proteinExistence type="predicted"/>
<feature type="non-terminal residue" evidence="1">
    <location>
        <position position="39"/>
    </location>
</feature>
<gene>
    <name evidence="1" type="ORF">NCTC10132_01175</name>
</gene>
<accession>A0A3B0Q4Y8</accession>
<organism evidence="1 2">
    <name type="scientific">Mycoplasmopsis edwardii</name>
    <dbReference type="NCBI Taxonomy" id="53558"/>
    <lineage>
        <taxon>Bacteria</taxon>
        <taxon>Bacillati</taxon>
        <taxon>Mycoplasmatota</taxon>
        <taxon>Mycoplasmoidales</taxon>
        <taxon>Metamycoplasmataceae</taxon>
        <taxon>Mycoplasmopsis</taxon>
    </lineage>
</organism>
<keyword evidence="2" id="KW-1185">Reference proteome</keyword>
<reference evidence="2" key="1">
    <citation type="submission" date="2018-06" db="EMBL/GenBank/DDBJ databases">
        <authorList>
            <consortium name="Pathogen Informatics"/>
        </authorList>
    </citation>
    <scope>NUCLEOTIDE SEQUENCE [LARGE SCALE GENOMIC DNA]</scope>
    <source>
        <strain evidence="2">NCTC10132</strain>
    </source>
</reference>
<dbReference type="KEGG" id="medw:NCTC10132_01175"/>
<dbReference type="Proteomes" id="UP000257559">
    <property type="component" value="Chromosome"/>
</dbReference>
<evidence type="ECO:0000313" key="2">
    <source>
        <dbReference type="Proteomes" id="UP000257559"/>
    </source>
</evidence>
<name>A0A3B0Q4Y8_9BACT</name>
<dbReference type="AlphaFoldDB" id="A0A3B0Q4Y8"/>